<keyword evidence="3" id="KW-1185">Reference proteome</keyword>
<gene>
    <name evidence="2" type="ORF">Scep_014556</name>
</gene>
<evidence type="ECO:0000256" key="1">
    <source>
        <dbReference type="SAM" id="MobiDB-lite"/>
    </source>
</evidence>
<evidence type="ECO:0000313" key="3">
    <source>
        <dbReference type="Proteomes" id="UP001419268"/>
    </source>
</evidence>
<reference evidence="2 3" key="1">
    <citation type="submission" date="2024-01" db="EMBL/GenBank/DDBJ databases">
        <title>Genome assemblies of Stephania.</title>
        <authorList>
            <person name="Yang L."/>
        </authorList>
    </citation>
    <scope>NUCLEOTIDE SEQUENCE [LARGE SCALE GENOMIC DNA]</scope>
    <source>
        <strain evidence="2">JXDWG</strain>
        <tissue evidence="2">Leaf</tissue>
    </source>
</reference>
<protein>
    <submittedName>
        <fullName evidence="2">Uncharacterized protein</fullName>
    </submittedName>
</protein>
<feature type="compositionally biased region" description="Basic and acidic residues" evidence="1">
    <location>
        <begin position="25"/>
        <end position="48"/>
    </location>
</feature>
<dbReference type="Proteomes" id="UP001419268">
    <property type="component" value="Unassembled WGS sequence"/>
</dbReference>
<evidence type="ECO:0000313" key="2">
    <source>
        <dbReference type="EMBL" id="KAK9125710.1"/>
    </source>
</evidence>
<dbReference type="AlphaFoldDB" id="A0AAP0P1U3"/>
<name>A0AAP0P1U3_9MAGN</name>
<accession>A0AAP0P1U3</accession>
<comment type="caution">
    <text evidence="2">The sequence shown here is derived from an EMBL/GenBank/DDBJ whole genome shotgun (WGS) entry which is preliminary data.</text>
</comment>
<organism evidence="2 3">
    <name type="scientific">Stephania cephalantha</name>
    <dbReference type="NCBI Taxonomy" id="152367"/>
    <lineage>
        <taxon>Eukaryota</taxon>
        <taxon>Viridiplantae</taxon>
        <taxon>Streptophyta</taxon>
        <taxon>Embryophyta</taxon>
        <taxon>Tracheophyta</taxon>
        <taxon>Spermatophyta</taxon>
        <taxon>Magnoliopsida</taxon>
        <taxon>Ranunculales</taxon>
        <taxon>Menispermaceae</taxon>
        <taxon>Menispermoideae</taxon>
        <taxon>Cissampelideae</taxon>
        <taxon>Stephania</taxon>
    </lineage>
</organism>
<dbReference type="EMBL" id="JBBNAG010000006">
    <property type="protein sequence ID" value="KAK9125710.1"/>
    <property type="molecule type" value="Genomic_DNA"/>
</dbReference>
<feature type="region of interest" description="Disordered" evidence="1">
    <location>
        <begin position="1"/>
        <end position="76"/>
    </location>
</feature>
<sequence>MTDQREASSAGGSQGLTGGRLPTAPEERRFAPVGGDHQRSEQRSERATPPEVIRVARSGHGGGGGRAAAAVQSTIT</sequence>
<proteinExistence type="predicted"/>